<accession>A0ABQ4TKE9</accession>
<evidence type="ECO:0008006" key="3">
    <source>
        <dbReference type="Google" id="ProtNLM"/>
    </source>
</evidence>
<comment type="caution">
    <text evidence="1">The sequence shown here is derived from an EMBL/GenBank/DDBJ whole genome shotgun (WGS) entry which is preliminary data.</text>
</comment>
<dbReference type="Gene3D" id="3.90.550.10">
    <property type="entry name" value="Spore Coat Polysaccharide Biosynthesis Protein SpsA, Chain A"/>
    <property type="match status" value="1"/>
</dbReference>
<keyword evidence="2" id="KW-1185">Reference proteome</keyword>
<dbReference type="EMBL" id="BPRA01000006">
    <property type="protein sequence ID" value="GJE55022.1"/>
    <property type="molecule type" value="Genomic_DNA"/>
</dbReference>
<organism evidence="1 2">
    <name type="scientific">Methylobacterium thuringiense</name>
    <dbReference type="NCBI Taxonomy" id="1003091"/>
    <lineage>
        <taxon>Bacteria</taxon>
        <taxon>Pseudomonadati</taxon>
        <taxon>Pseudomonadota</taxon>
        <taxon>Alphaproteobacteria</taxon>
        <taxon>Hyphomicrobiales</taxon>
        <taxon>Methylobacteriaceae</taxon>
        <taxon>Methylobacterium</taxon>
    </lineage>
</organism>
<sequence>MNNDIVFSYFVTSDKFYRLEKSISEQIKIGLGISQNSYLITDGVPNEFPDVLRDFFGDRIFSIESYVLDRENNKAFSFSKLRNGAIQAARNSTKSWMFFCDADTVITKISLPNSGTKYALPYVYWQKEADESVWESVRAIEKGGESAFSEGNSWFVIHRDVFGQLDFNEQIIGYGWEDLEFSVRVQASGFAVGRCDTHVVHLFHTQEERQVHWQQFQRNQKIFEAVQLGTQNKYLPDWRNSELLEARHHEWVANLYLDYTAEMVVNLLSKTANPFSVIDENIVIRWNDWPAELFRRDGACLQYVGPH</sequence>
<dbReference type="SUPFAM" id="SSF53448">
    <property type="entry name" value="Nucleotide-diphospho-sugar transferases"/>
    <property type="match status" value="1"/>
</dbReference>
<gene>
    <name evidence="1" type="ORF">EKPJFOCH_1509</name>
</gene>
<protein>
    <recommendedName>
        <fullName evidence="3">Glycosyltransferase</fullName>
    </recommendedName>
</protein>
<dbReference type="Proteomes" id="UP001055101">
    <property type="component" value="Unassembled WGS sequence"/>
</dbReference>
<proteinExistence type="predicted"/>
<dbReference type="CDD" id="cd00761">
    <property type="entry name" value="Glyco_tranf_GTA_type"/>
    <property type="match status" value="1"/>
</dbReference>
<reference evidence="1" key="2">
    <citation type="submission" date="2021-08" db="EMBL/GenBank/DDBJ databases">
        <authorList>
            <person name="Tani A."/>
            <person name="Ola A."/>
            <person name="Ogura Y."/>
            <person name="Katsura K."/>
            <person name="Hayashi T."/>
        </authorList>
    </citation>
    <scope>NUCLEOTIDE SEQUENCE</scope>
    <source>
        <strain evidence="1">DSM 23674</strain>
    </source>
</reference>
<name>A0ABQ4TKE9_9HYPH</name>
<dbReference type="InterPro" id="IPR029044">
    <property type="entry name" value="Nucleotide-diphossugar_trans"/>
</dbReference>
<reference evidence="1" key="1">
    <citation type="journal article" date="2021" name="Front. Microbiol.">
        <title>Comprehensive Comparative Genomics and Phenotyping of Methylobacterium Species.</title>
        <authorList>
            <person name="Alessa O."/>
            <person name="Ogura Y."/>
            <person name="Fujitani Y."/>
            <person name="Takami H."/>
            <person name="Hayashi T."/>
            <person name="Sahin N."/>
            <person name="Tani A."/>
        </authorList>
    </citation>
    <scope>NUCLEOTIDE SEQUENCE</scope>
    <source>
        <strain evidence="1">DSM 23674</strain>
    </source>
</reference>
<evidence type="ECO:0000313" key="2">
    <source>
        <dbReference type="Proteomes" id="UP001055101"/>
    </source>
</evidence>
<evidence type="ECO:0000313" key="1">
    <source>
        <dbReference type="EMBL" id="GJE55022.1"/>
    </source>
</evidence>